<evidence type="ECO:0000259" key="3">
    <source>
        <dbReference type="Pfam" id="PF14237"/>
    </source>
</evidence>
<protein>
    <submittedName>
        <fullName evidence="4">SPFH domain-containing protein</fullName>
    </submittedName>
</protein>
<feature type="compositionally biased region" description="Low complexity" evidence="1">
    <location>
        <begin position="293"/>
        <end position="302"/>
    </location>
</feature>
<evidence type="ECO:0000259" key="2">
    <source>
        <dbReference type="Pfam" id="PF13421"/>
    </source>
</evidence>
<dbReference type="Proteomes" id="UP000510682">
    <property type="component" value="Chromosome"/>
</dbReference>
<feature type="region of interest" description="Disordered" evidence="1">
    <location>
        <begin position="293"/>
        <end position="320"/>
    </location>
</feature>
<evidence type="ECO:0000313" key="5">
    <source>
        <dbReference type="Proteomes" id="UP000510682"/>
    </source>
</evidence>
<organism evidence="4 5">
    <name type="scientific">Mycobacterium vicinigordonae</name>
    <dbReference type="NCBI Taxonomy" id="1719132"/>
    <lineage>
        <taxon>Bacteria</taxon>
        <taxon>Bacillati</taxon>
        <taxon>Actinomycetota</taxon>
        <taxon>Actinomycetes</taxon>
        <taxon>Mycobacteriales</taxon>
        <taxon>Mycobacteriaceae</taxon>
        <taxon>Mycobacterium</taxon>
    </lineage>
</organism>
<dbReference type="PANTHER" id="PTHR37826">
    <property type="entry name" value="FLOTILLIN BAND_7_5 DOMAIN PROTEIN"/>
    <property type="match status" value="1"/>
</dbReference>
<reference evidence="5" key="3">
    <citation type="submission" date="2023-07" db="EMBL/GenBank/DDBJ databases">
        <title>Description of Mycobacterium gordonae subsp. intergordonae subsp.nov. and Mycobacterium gordonae subsp. gordonae subsp. nov.</title>
        <authorList>
            <person name="Huang H."/>
        </authorList>
    </citation>
    <scope>NUCLEOTIDE SEQUENCE [LARGE SCALE GENOMIC DNA]</scope>
    <source>
        <strain evidence="5">24</strain>
    </source>
</reference>
<reference evidence="5" key="1">
    <citation type="submission" date="2020-07" db="EMBL/GenBank/DDBJ databases">
        <title>Description of Mycobacterium gordonae subsp. intergordonae subsp.nov. and Mycobacterium gordonae subsp. gordonae subsp. nov.</title>
        <authorList>
            <person name="Yu X."/>
        </authorList>
    </citation>
    <scope>NUCLEOTIDE SEQUENCE [LARGE SCALE GENOMIC DNA]</scope>
    <source>
        <strain evidence="5">24</strain>
    </source>
</reference>
<reference evidence="4 5" key="2">
    <citation type="submission" date="2020-07" db="EMBL/GenBank/DDBJ databases">
        <authorList>
            <person name="Yu X."/>
        </authorList>
    </citation>
    <scope>NUCLEOTIDE SEQUENCE [LARGE SCALE GENOMIC DNA]</scope>
    <source>
        <strain evidence="5">24</strain>
    </source>
</reference>
<dbReference type="AlphaFoldDB" id="A0A7D6DWH0"/>
<keyword evidence="5" id="KW-1185">Reference proteome</keyword>
<dbReference type="CDD" id="cd03408">
    <property type="entry name" value="SPFH_like_u1"/>
    <property type="match status" value="1"/>
</dbReference>
<dbReference type="SUPFAM" id="SSF117892">
    <property type="entry name" value="Band 7/SPFH domain"/>
    <property type="match status" value="1"/>
</dbReference>
<evidence type="ECO:0000313" key="4">
    <source>
        <dbReference type="EMBL" id="QLL06168.1"/>
    </source>
</evidence>
<proteinExistence type="predicted"/>
<dbReference type="InterPro" id="IPR033880">
    <property type="entry name" value="SPFH_YdjI"/>
</dbReference>
<dbReference type="Pfam" id="PF13421">
    <property type="entry name" value="Band_7_1"/>
    <property type="match status" value="1"/>
</dbReference>
<dbReference type="PANTHER" id="PTHR37826:SF2">
    <property type="entry name" value="ZINC-RIBBON DOMAIN-CONTAINING PROTEIN"/>
    <property type="match status" value="1"/>
</dbReference>
<feature type="domain" description="GYF" evidence="3">
    <location>
        <begin position="325"/>
        <end position="373"/>
    </location>
</feature>
<sequence length="393" mass="42780">MGMRDMIRGEFVDIIEWLDDTNTTLAWRFPRYDNEIKNGAQLIVREGQRAMFVYRGQLADQFTPGHYRLTTENMPILGTLQGWKYGFNSPFRSEVYYVNTRPYPDLRWGTPQPVTVRDPDFKMVQVRANGTTVVRVTDPTVFLRQVLGTQSVVDMDQITELIRRNIALAFNDMVMGSGLGAIDLQGRQVELSDKLREFVAQRVQAFGLGIDAVTMTISLPEEIQQAMTRGVARGLEESSFLNNVGDLDRYAQARRADAMLAAAQNEGGGAAGAAIQAGLGVALGSQMAGAAQGGYAQPQQPQHFMGQGGPAQAAPPPLPTQQQFHFEQAGQPAGPYPLSALQPFVASGQLTRDTVVWTEGMAGWAPAATVPALAHLFSAPPPLPGTPPPLPQQ</sequence>
<dbReference type="InterPro" id="IPR036013">
    <property type="entry name" value="Band_7/SPFH_dom_sf"/>
</dbReference>
<dbReference type="EMBL" id="CP059165">
    <property type="protein sequence ID" value="QLL06168.1"/>
    <property type="molecule type" value="Genomic_DNA"/>
</dbReference>
<accession>A0A7D6DWH0</accession>
<dbReference type="RefSeq" id="WP_180914750.1">
    <property type="nucleotide sequence ID" value="NZ_CP059165.1"/>
</dbReference>
<dbReference type="Pfam" id="PF14237">
    <property type="entry name" value="GYF_2"/>
    <property type="match status" value="1"/>
</dbReference>
<gene>
    <name evidence="4" type="ORF">H0P51_20690</name>
</gene>
<dbReference type="KEGG" id="mgor:H0P51_20690"/>
<dbReference type="InterPro" id="IPR025640">
    <property type="entry name" value="GYF_2"/>
</dbReference>
<evidence type="ECO:0000256" key="1">
    <source>
        <dbReference type="SAM" id="MobiDB-lite"/>
    </source>
</evidence>
<name>A0A7D6DWH0_9MYCO</name>
<feature type="domain" description="SPFH" evidence="2">
    <location>
        <begin position="26"/>
        <end position="234"/>
    </location>
</feature>